<reference evidence="2 3" key="1">
    <citation type="submission" date="2016-10" db="EMBL/GenBank/DDBJ databases">
        <title>Rodentibacter gen. nov. and new species.</title>
        <authorList>
            <person name="Christensen H."/>
        </authorList>
    </citation>
    <scope>NUCLEOTIDE SEQUENCE [LARGE SCALE GENOMIC DNA]</scope>
    <source>
        <strain evidence="2 3">Ppn418</strain>
    </source>
</reference>
<name>A0A1V3II50_9PAST</name>
<keyword evidence="3" id="KW-1185">Reference proteome</keyword>
<dbReference type="Pfam" id="PF15943">
    <property type="entry name" value="YdaS_toxin"/>
    <property type="match status" value="1"/>
</dbReference>
<gene>
    <name evidence="2" type="ORF">BKK47_03020</name>
</gene>
<dbReference type="STRING" id="1908257.BKK47_03020"/>
<dbReference type="InterPro" id="IPR031856">
    <property type="entry name" value="YdaS_toxin-like"/>
</dbReference>
<evidence type="ECO:0000313" key="3">
    <source>
        <dbReference type="Proteomes" id="UP000189426"/>
    </source>
</evidence>
<protein>
    <submittedName>
        <fullName evidence="2">Antirepressor</fullName>
    </submittedName>
</protein>
<sequence>MNKAIEKVIEECGSRDILAKACGVSNATVGNWLKGQGINGKHIKAISDATGGKVSTDEILQSLTED</sequence>
<evidence type="ECO:0000313" key="2">
    <source>
        <dbReference type="EMBL" id="OOF40894.1"/>
    </source>
</evidence>
<evidence type="ECO:0000259" key="1">
    <source>
        <dbReference type="PROSITE" id="PS50943"/>
    </source>
</evidence>
<comment type="caution">
    <text evidence="2">The sequence shown here is derived from an EMBL/GenBank/DDBJ whole genome shotgun (WGS) entry which is preliminary data.</text>
</comment>
<proteinExistence type="predicted"/>
<dbReference type="Proteomes" id="UP000189426">
    <property type="component" value="Unassembled WGS sequence"/>
</dbReference>
<dbReference type="RefSeq" id="WP_077493452.1">
    <property type="nucleotide sequence ID" value="NZ_MLHG01000016.1"/>
</dbReference>
<organism evidence="2 3">
    <name type="scientific">Rodentibacter mrazii</name>
    <dbReference type="NCBI Taxonomy" id="1908257"/>
    <lineage>
        <taxon>Bacteria</taxon>
        <taxon>Pseudomonadati</taxon>
        <taxon>Pseudomonadota</taxon>
        <taxon>Gammaproteobacteria</taxon>
        <taxon>Pasteurellales</taxon>
        <taxon>Pasteurellaceae</taxon>
        <taxon>Rodentibacter</taxon>
    </lineage>
</organism>
<dbReference type="EMBL" id="MLHG01000016">
    <property type="protein sequence ID" value="OOF40894.1"/>
    <property type="molecule type" value="Genomic_DNA"/>
</dbReference>
<dbReference type="AlphaFoldDB" id="A0A1V3II50"/>
<dbReference type="SUPFAM" id="SSF47413">
    <property type="entry name" value="lambda repressor-like DNA-binding domains"/>
    <property type="match status" value="1"/>
</dbReference>
<dbReference type="InterPro" id="IPR001387">
    <property type="entry name" value="Cro/C1-type_HTH"/>
</dbReference>
<dbReference type="Gene3D" id="1.10.260.40">
    <property type="entry name" value="lambda repressor-like DNA-binding domains"/>
    <property type="match status" value="1"/>
</dbReference>
<feature type="domain" description="HTH cro/C1-type" evidence="1">
    <location>
        <begin position="18"/>
        <end position="59"/>
    </location>
</feature>
<dbReference type="GO" id="GO:0003677">
    <property type="term" value="F:DNA binding"/>
    <property type="evidence" value="ECO:0007669"/>
    <property type="project" value="InterPro"/>
</dbReference>
<accession>A0A1V3II50</accession>
<dbReference type="PROSITE" id="PS50943">
    <property type="entry name" value="HTH_CROC1"/>
    <property type="match status" value="1"/>
</dbReference>
<dbReference type="InterPro" id="IPR010982">
    <property type="entry name" value="Lambda_DNA-bd_dom_sf"/>
</dbReference>